<dbReference type="Pfam" id="PF00583">
    <property type="entry name" value="Acetyltransf_1"/>
    <property type="match status" value="1"/>
</dbReference>
<keyword evidence="1" id="KW-0808">Transferase</keyword>
<evidence type="ECO:0000313" key="6">
    <source>
        <dbReference type="Proteomes" id="UP000282926"/>
    </source>
</evidence>
<evidence type="ECO:0000259" key="4">
    <source>
        <dbReference type="PROSITE" id="PS51186"/>
    </source>
</evidence>
<feature type="region of interest" description="Disordered" evidence="3">
    <location>
        <begin position="1"/>
        <end position="24"/>
    </location>
</feature>
<feature type="compositionally biased region" description="Low complexity" evidence="3">
    <location>
        <begin position="57"/>
        <end position="75"/>
    </location>
</feature>
<proteinExistence type="predicted"/>
<gene>
    <name evidence="5" type="ORF">EA187_00910</name>
</gene>
<evidence type="ECO:0000313" key="5">
    <source>
        <dbReference type="EMBL" id="RVU48026.1"/>
    </source>
</evidence>
<dbReference type="Gene3D" id="3.40.630.30">
    <property type="match status" value="1"/>
</dbReference>
<keyword evidence="2" id="KW-0012">Acyltransferase</keyword>
<protein>
    <submittedName>
        <fullName evidence="5">GNAT family N-acetyltransferase</fullName>
    </submittedName>
</protein>
<dbReference type="CDD" id="cd04301">
    <property type="entry name" value="NAT_SF"/>
    <property type="match status" value="1"/>
</dbReference>
<comment type="caution">
    <text evidence="5">The sequence shown here is derived from an EMBL/GenBank/DDBJ whole genome shotgun (WGS) entry which is preliminary data.</text>
</comment>
<dbReference type="InterPro" id="IPR016181">
    <property type="entry name" value="Acyl_CoA_acyltransferase"/>
</dbReference>
<keyword evidence="6" id="KW-1185">Reference proteome</keyword>
<evidence type="ECO:0000256" key="3">
    <source>
        <dbReference type="SAM" id="MobiDB-lite"/>
    </source>
</evidence>
<dbReference type="PANTHER" id="PTHR43877">
    <property type="entry name" value="AMINOALKYLPHOSPHONATE N-ACETYLTRANSFERASE-RELATED-RELATED"/>
    <property type="match status" value="1"/>
</dbReference>
<feature type="domain" description="N-acetyltransferase" evidence="4">
    <location>
        <begin position="109"/>
        <end position="268"/>
    </location>
</feature>
<dbReference type="SUPFAM" id="SSF55729">
    <property type="entry name" value="Acyl-CoA N-acyltransferases (Nat)"/>
    <property type="match status" value="1"/>
</dbReference>
<dbReference type="PROSITE" id="PS51186">
    <property type="entry name" value="GNAT"/>
    <property type="match status" value="1"/>
</dbReference>
<dbReference type="InterPro" id="IPR050832">
    <property type="entry name" value="Bact_Acetyltransf"/>
</dbReference>
<organism evidence="5 6">
    <name type="scientific">Lujinxingia sediminis</name>
    <dbReference type="NCBI Taxonomy" id="2480984"/>
    <lineage>
        <taxon>Bacteria</taxon>
        <taxon>Deltaproteobacteria</taxon>
        <taxon>Bradymonadales</taxon>
        <taxon>Lujinxingiaceae</taxon>
        <taxon>Lujinxingia</taxon>
    </lineage>
</organism>
<reference evidence="5 6" key="1">
    <citation type="submission" date="2019-01" db="EMBL/GenBank/DDBJ databases">
        <title>Lujinxingia litoralis gen. nov., sp. nov. and Lujinxingia sediminis gen. nov., sp. nov., new members in the order Bradymonadales, isolated from coastal sediment.</title>
        <authorList>
            <person name="Li C.-M."/>
        </authorList>
    </citation>
    <scope>NUCLEOTIDE SEQUENCE [LARGE SCALE GENOMIC DNA]</scope>
    <source>
        <strain evidence="5 6">SEH01</strain>
    </source>
</reference>
<evidence type="ECO:0000256" key="1">
    <source>
        <dbReference type="ARBA" id="ARBA00022679"/>
    </source>
</evidence>
<feature type="region of interest" description="Disordered" evidence="3">
    <location>
        <begin position="57"/>
        <end position="96"/>
    </location>
</feature>
<accession>A0ABY0CVZ0</accession>
<evidence type="ECO:0000256" key="2">
    <source>
        <dbReference type="ARBA" id="ARBA00023315"/>
    </source>
</evidence>
<dbReference type="InterPro" id="IPR000182">
    <property type="entry name" value="GNAT_dom"/>
</dbReference>
<dbReference type="Proteomes" id="UP000282926">
    <property type="component" value="Unassembled WGS sequence"/>
</dbReference>
<sequence>MSLTTTGTMPPFRPATVSRWKSSHASTMTAPASATSASATRITTSCELLSVAIAPPTTNAGTASTASTTGCAPPSRADTIDEFTTADTGPGDGAGVSISARRITMTSTIAPRPLRPADAPELDRLQCLAYGEGLQEPTDALLSKIALAPEFCFGVPADEDTGRLAGYLLAHPWPSQESPGLGRILTERHHDADALHLHDVAVDPACSGRGVASTLIASLVDAATTHGFEVITLVAVQDAAPFWEKQGFRPLRPAEGYDEDAVFMERRL</sequence>
<dbReference type="EMBL" id="SADD01000001">
    <property type="protein sequence ID" value="RVU48026.1"/>
    <property type="molecule type" value="Genomic_DNA"/>
</dbReference>
<name>A0ABY0CVZ0_9DELT</name>